<dbReference type="InterPro" id="IPR011663">
    <property type="entry name" value="UTRA"/>
</dbReference>
<evidence type="ECO:0000313" key="6">
    <source>
        <dbReference type="Proteomes" id="UP001549184"/>
    </source>
</evidence>
<comment type="caution">
    <text evidence="5">The sequence shown here is derived from an EMBL/GenBank/DDBJ whole genome shotgun (WGS) entry which is preliminary data.</text>
</comment>
<dbReference type="InterPro" id="IPR036388">
    <property type="entry name" value="WH-like_DNA-bd_sf"/>
</dbReference>
<dbReference type="Proteomes" id="UP001549184">
    <property type="component" value="Unassembled WGS sequence"/>
</dbReference>
<dbReference type="PROSITE" id="PS50949">
    <property type="entry name" value="HTH_GNTR"/>
    <property type="match status" value="1"/>
</dbReference>
<dbReference type="RefSeq" id="WP_354013707.1">
    <property type="nucleotide sequence ID" value="NZ_JBEPMU010000002.1"/>
</dbReference>
<dbReference type="PANTHER" id="PTHR44846">
    <property type="entry name" value="MANNOSYL-D-GLYCERATE TRANSPORT/METABOLISM SYSTEM REPRESSOR MNGR-RELATED"/>
    <property type="match status" value="1"/>
</dbReference>
<name>A0ABV2JU14_9GAMM</name>
<dbReference type="SMART" id="SM00866">
    <property type="entry name" value="UTRA"/>
    <property type="match status" value="1"/>
</dbReference>
<dbReference type="Gene3D" id="1.10.10.10">
    <property type="entry name" value="Winged helix-like DNA-binding domain superfamily/Winged helix DNA-binding domain"/>
    <property type="match status" value="1"/>
</dbReference>
<gene>
    <name evidence="5" type="ORF">ABIC75_002049</name>
</gene>
<dbReference type="CDD" id="cd07377">
    <property type="entry name" value="WHTH_GntR"/>
    <property type="match status" value="1"/>
</dbReference>
<dbReference type="Pfam" id="PF00392">
    <property type="entry name" value="GntR"/>
    <property type="match status" value="1"/>
</dbReference>
<dbReference type="InterPro" id="IPR036390">
    <property type="entry name" value="WH_DNA-bd_sf"/>
</dbReference>
<proteinExistence type="predicted"/>
<dbReference type="Gene3D" id="3.40.1410.10">
    <property type="entry name" value="Chorismate lyase-like"/>
    <property type="match status" value="1"/>
</dbReference>
<dbReference type="InterPro" id="IPR050679">
    <property type="entry name" value="Bact_HTH_transcr_reg"/>
</dbReference>
<dbReference type="InterPro" id="IPR000524">
    <property type="entry name" value="Tscrpt_reg_HTH_GntR"/>
</dbReference>
<sequence length="249" mass="27196">MKLLPTGKGAGAKPQGLRDRVAAYVIEKITTGEWATGYRIPSENELVATFGVSRMTVHHALRDLASQGFLARRSGSGTYVAEPSAYIAEYAHLDVIREIEDRGGVHRADVLTREIVQPPSPIATAFGAADTGPLFHAVIVHFEDEIPFELEDRWMDPVFIPDGMAIDLSHQTLFSRLMRIRPYRQGSEQVRAVSISAREEQLLAVPSGTPALEVLRKTWSAAGVVTVARMLRAGLNGAMNGCIRASSDF</sequence>
<keyword evidence="3" id="KW-0804">Transcription</keyword>
<dbReference type="PANTHER" id="PTHR44846:SF16">
    <property type="entry name" value="TRANSCRIPTIONAL REGULATOR PHNF-RELATED"/>
    <property type="match status" value="1"/>
</dbReference>
<dbReference type="InterPro" id="IPR028978">
    <property type="entry name" value="Chorismate_lyase_/UTRA_dom_sf"/>
</dbReference>
<organism evidence="5 6">
    <name type="scientific">Dyella japonica</name>
    <dbReference type="NCBI Taxonomy" id="231455"/>
    <lineage>
        <taxon>Bacteria</taxon>
        <taxon>Pseudomonadati</taxon>
        <taxon>Pseudomonadota</taxon>
        <taxon>Gammaproteobacteria</taxon>
        <taxon>Lysobacterales</taxon>
        <taxon>Rhodanobacteraceae</taxon>
        <taxon>Dyella</taxon>
    </lineage>
</organism>
<evidence type="ECO:0000313" key="5">
    <source>
        <dbReference type="EMBL" id="MET3652327.1"/>
    </source>
</evidence>
<dbReference type="EMBL" id="JBEPMU010000002">
    <property type="protein sequence ID" value="MET3652327.1"/>
    <property type="molecule type" value="Genomic_DNA"/>
</dbReference>
<dbReference type="PRINTS" id="PR00035">
    <property type="entry name" value="HTHGNTR"/>
</dbReference>
<evidence type="ECO:0000259" key="4">
    <source>
        <dbReference type="PROSITE" id="PS50949"/>
    </source>
</evidence>
<protein>
    <submittedName>
        <fullName evidence="5">GntR family histidine utilization transcriptional repressor</fullName>
    </submittedName>
</protein>
<accession>A0ABV2JU14</accession>
<reference evidence="5 6" key="1">
    <citation type="submission" date="2024-06" db="EMBL/GenBank/DDBJ databases">
        <title>Sorghum-associated microbial communities from plants grown in Nebraska, USA.</title>
        <authorList>
            <person name="Schachtman D."/>
        </authorList>
    </citation>
    <scope>NUCLEOTIDE SEQUENCE [LARGE SCALE GENOMIC DNA]</scope>
    <source>
        <strain evidence="5 6">1073</strain>
    </source>
</reference>
<dbReference type="SUPFAM" id="SSF64288">
    <property type="entry name" value="Chorismate lyase-like"/>
    <property type="match status" value="1"/>
</dbReference>
<keyword evidence="1" id="KW-0805">Transcription regulation</keyword>
<evidence type="ECO:0000256" key="1">
    <source>
        <dbReference type="ARBA" id="ARBA00023015"/>
    </source>
</evidence>
<keyword evidence="6" id="KW-1185">Reference proteome</keyword>
<dbReference type="SMART" id="SM00345">
    <property type="entry name" value="HTH_GNTR"/>
    <property type="match status" value="1"/>
</dbReference>
<evidence type="ECO:0000256" key="2">
    <source>
        <dbReference type="ARBA" id="ARBA00023125"/>
    </source>
</evidence>
<dbReference type="SUPFAM" id="SSF46785">
    <property type="entry name" value="Winged helix' DNA-binding domain"/>
    <property type="match status" value="1"/>
</dbReference>
<feature type="domain" description="HTH gntR-type" evidence="4">
    <location>
        <begin position="15"/>
        <end position="83"/>
    </location>
</feature>
<evidence type="ECO:0000256" key="3">
    <source>
        <dbReference type="ARBA" id="ARBA00023163"/>
    </source>
</evidence>
<keyword evidence="2" id="KW-0238">DNA-binding</keyword>
<dbReference type="Pfam" id="PF07702">
    <property type="entry name" value="UTRA"/>
    <property type="match status" value="1"/>
</dbReference>